<evidence type="ECO:0000256" key="1">
    <source>
        <dbReference type="ARBA" id="ARBA00008144"/>
    </source>
</evidence>
<dbReference type="EMBL" id="JADGKB010000012">
    <property type="protein sequence ID" value="KAJ3260282.1"/>
    <property type="molecule type" value="Genomic_DNA"/>
</dbReference>
<comment type="caution">
    <text evidence="7">The sequence shown here is derived from an EMBL/GenBank/DDBJ whole genome shotgun (WGS) entry which is preliminary data.</text>
</comment>
<dbReference type="PANTHER" id="PTHR10663">
    <property type="entry name" value="GUANYL-NUCLEOTIDE EXCHANGE FACTOR"/>
    <property type="match status" value="1"/>
</dbReference>
<keyword evidence="8" id="KW-1185">Reference proteome</keyword>
<name>A0AAD5UMT4_9FUNG</name>
<dbReference type="InterPro" id="IPR032691">
    <property type="entry name" value="Mon2/Sec7/BIG1-like_HUS"/>
</dbReference>
<proteinExistence type="inferred from homology"/>
<accession>A0AAD5UMT4</accession>
<evidence type="ECO:0000256" key="2">
    <source>
        <dbReference type="ARBA" id="ARBA00022448"/>
    </source>
</evidence>
<keyword evidence="2" id="KW-0813">Transport</keyword>
<evidence type="ECO:0000313" key="7">
    <source>
        <dbReference type="EMBL" id="KAJ3260282.1"/>
    </source>
</evidence>
<dbReference type="Pfam" id="PF16206">
    <property type="entry name" value="Mon2_C"/>
    <property type="match status" value="2"/>
</dbReference>
<dbReference type="GO" id="GO:0005794">
    <property type="term" value="C:Golgi apparatus"/>
    <property type="evidence" value="ECO:0007669"/>
    <property type="project" value="UniProtKB-ARBA"/>
</dbReference>
<dbReference type="PANTHER" id="PTHR10663:SF333">
    <property type="entry name" value="PROTEIN MON2 HOMOLOG"/>
    <property type="match status" value="1"/>
</dbReference>
<organism evidence="7 8">
    <name type="scientific">Boothiomyces macroporosus</name>
    <dbReference type="NCBI Taxonomy" id="261099"/>
    <lineage>
        <taxon>Eukaryota</taxon>
        <taxon>Fungi</taxon>
        <taxon>Fungi incertae sedis</taxon>
        <taxon>Chytridiomycota</taxon>
        <taxon>Chytridiomycota incertae sedis</taxon>
        <taxon>Chytridiomycetes</taxon>
        <taxon>Rhizophydiales</taxon>
        <taxon>Terramycetaceae</taxon>
        <taxon>Boothiomyces</taxon>
    </lineage>
</organism>
<feature type="domain" description="Mon2 C-terminal" evidence="5">
    <location>
        <begin position="1328"/>
        <end position="1504"/>
    </location>
</feature>
<evidence type="ECO:0000259" key="6">
    <source>
        <dbReference type="Pfam" id="PF16213"/>
    </source>
</evidence>
<keyword evidence="3" id="KW-0653">Protein transport</keyword>
<evidence type="ECO:0008006" key="9">
    <source>
        <dbReference type="Google" id="ProtNLM"/>
    </source>
</evidence>
<feature type="domain" description="Mon2/Sec7/BIG1-like dimerisation and cyclophilin-binding" evidence="6">
    <location>
        <begin position="2"/>
        <end position="171"/>
    </location>
</feature>
<protein>
    <recommendedName>
        <fullName evidence="9">Endosomal peripheral membrane protein</fullName>
    </recommendedName>
</protein>
<evidence type="ECO:0000259" key="5">
    <source>
        <dbReference type="Pfam" id="PF16206"/>
    </source>
</evidence>
<sequence length="1722" mass="192671">MLATFLQNELMLLSTESKKKNPEIKDAAERLLYLIRTYKEGNLNVATELSKTEETLTPLLLSFNTKNPKLISISVGCFQKLISHNAIPPTSIGVILKSLSDVMGTSQDLQLKILQTILPLVTNYNQIHDELLGQALLLCFHLHDSKNTIVANTASATFRQLVLHAFEKLYNQYLKANNISPGSNELQDITESSKPINNALKLYENDAFVLFQDLCVLINGEPGTFLKVNSMQKAMGLEIIESIISTCPKLFTIYPDLLNLVKDKVCPLIVKLFSEKAEFPLTVRLIRVIKSMVKHFAAVIPMPCEIFLTMFGKILDTDNYPAWQRILVLECYKVMFNELGLQRSLFETFDKNQHCASIYADIVNGVSSVLFGAKDYMLLDQLDKPEPPSFPDAYPLFLAYSILITVVDCQHDFILPVIQQIPDEALGEVEAKKIQDENNEAVFLAIEMANTVAPGIYASLTLLSVSSVGDAIFAKTAKAIEKFATVVGLLGLVPYRDAFLGTLCKTCVSSQIPNYIDYSSSPKEIEPFDFSQLHNRTQPVSVSDRNVMLFNTMIQSSCNLSDVMDQKMWFAVLETIQLYDSLMSPSNKSVRRLESSPSIGEAPPTLVAKESVRMRSTTLTFMENYANKLPNLAPADNQGVQYRDSVKKLFDNTPTMKRQPFIDFCRSLCRLAHETMAGHGIIPPGVVIKEVSNEKSFAITKILEVSHLNIKRLVDPSDFTIFDLLINQLIQMVHSANCSTVIRNQTCYVFGELLICASNEPVFSNEEVELHIIDPLMNLMAFEPIPTTEGSVSNLEVAPSDNLALKLPWLQDVRKSGLDIVNKLLQNSGQNFKASWNFLFDLIYLAVKSSCPPKRKESTLKPILEATSPIGITESPASLDGSFPLKNNSLIRAGFPSIQLVCTDFLSLLSPLGLAKLIDTVTVFGCIAEELNISLTAVGLLWTICDYILTKRQALDKEKPVEEAEPKSQPLRKESLKSAFLNFNSTESTFSATTMDSLWMYLLHSLSELCSDDRPEVRNSANQTLFRTISMNGQRLTLESWELCITHVLFPLIERIQNLNSQATSKTNTEKQWDESKSLTLNGITKWLIDFLPVLIDLGDKFDKDWITFLNYFKSSCLLNSQDVASAALKNLRQLAQYPKNFPDHHEKLQTKQKYLWKELYNIWIQIGQGIIDQADKGSSKDFHLIQWSNGTYPNLITGPFTQDCLAIYCSIIFDIYPSISTVAGQQELQEISDTLKNLLLYHSKIPPGATNTRIKADFVNDLENATPTQNLFYDFVSGKIDFTPIPHSFEIIAFAISDAILFPFITFGTNNESFLDLMNNSSGSTPLKKHTYMAICKKCLSLVDEVFSQKEGIDVMLKSGAFEAVIKALGIPMKYKYGCPQPGTKDPTPIWKMATRIYIKLMKLGLQGLKNYTKGKLKLIGEMEKRKLDQIYKSVISVSGEFVLSSSQPMVRLLPEELNEDEALETELLTLMKTEMLTFFGDSSLPDEYSREILNILSKVASHQLNPPLPVLPFKSNAGGHTPSMSVIGSPAVVPVKEVEIDEVAFKLESSILKPLKENIAVFCLNSLFEICSVEQNGFKMLILESSVEARIARIAENIVLEKCRSVISEFTSDRVKSGKQSLAKFRNNEVTCVLKGLQTLRASKKPVGGDKTISDDAVKDYLHSSPTAIQYQLYPRLIELLSVISGSLWLLEAGTAEYHEELQILELTKANLMKIGEIFS</sequence>
<dbReference type="Proteomes" id="UP001210925">
    <property type="component" value="Unassembled WGS sequence"/>
</dbReference>
<dbReference type="GO" id="GO:0015031">
    <property type="term" value="P:protein transport"/>
    <property type="evidence" value="ECO:0007669"/>
    <property type="project" value="UniProtKB-KW"/>
</dbReference>
<evidence type="ECO:0000259" key="4">
    <source>
        <dbReference type="Pfam" id="PF12783"/>
    </source>
</evidence>
<feature type="domain" description="Mon2 C-terminal" evidence="5">
    <location>
        <begin position="903"/>
        <end position="1138"/>
    </location>
</feature>
<comment type="similarity">
    <text evidence="1">Belongs to the MON2 family.</text>
</comment>
<dbReference type="InterPro" id="IPR016024">
    <property type="entry name" value="ARM-type_fold"/>
</dbReference>
<dbReference type="InterPro" id="IPR032629">
    <property type="entry name" value="DCB_dom"/>
</dbReference>
<feature type="domain" description="Mon2/Sec7/BIG1-like HUS" evidence="4">
    <location>
        <begin position="204"/>
        <end position="358"/>
    </location>
</feature>
<evidence type="ECO:0000313" key="8">
    <source>
        <dbReference type="Proteomes" id="UP001210925"/>
    </source>
</evidence>
<dbReference type="InterPro" id="IPR032817">
    <property type="entry name" value="Mon2_C"/>
</dbReference>
<dbReference type="Pfam" id="PF12783">
    <property type="entry name" value="Sec7-like_HUS"/>
    <property type="match status" value="1"/>
</dbReference>
<dbReference type="Pfam" id="PF16213">
    <property type="entry name" value="DCB"/>
    <property type="match status" value="1"/>
</dbReference>
<evidence type="ECO:0000256" key="3">
    <source>
        <dbReference type="ARBA" id="ARBA00022927"/>
    </source>
</evidence>
<gene>
    <name evidence="7" type="ORF">HK103_000917</name>
</gene>
<dbReference type="SUPFAM" id="SSF48371">
    <property type="entry name" value="ARM repeat"/>
    <property type="match status" value="1"/>
</dbReference>
<reference evidence="7" key="1">
    <citation type="submission" date="2020-05" db="EMBL/GenBank/DDBJ databases">
        <title>Phylogenomic resolution of chytrid fungi.</title>
        <authorList>
            <person name="Stajich J.E."/>
            <person name="Amses K."/>
            <person name="Simmons R."/>
            <person name="Seto K."/>
            <person name="Myers J."/>
            <person name="Bonds A."/>
            <person name="Quandt C.A."/>
            <person name="Barry K."/>
            <person name="Liu P."/>
            <person name="Grigoriev I."/>
            <person name="Longcore J.E."/>
            <person name="James T.Y."/>
        </authorList>
    </citation>
    <scope>NUCLEOTIDE SEQUENCE</scope>
    <source>
        <strain evidence="7">PLAUS21</strain>
    </source>
</reference>